<dbReference type="PROSITE" id="PS50006">
    <property type="entry name" value="FHA_DOMAIN"/>
    <property type="match status" value="1"/>
</dbReference>
<dbReference type="InterPro" id="IPR000253">
    <property type="entry name" value="FHA_dom"/>
</dbReference>
<proteinExistence type="predicted"/>
<evidence type="ECO:0000256" key="1">
    <source>
        <dbReference type="SAM" id="MobiDB-lite"/>
    </source>
</evidence>
<dbReference type="PANTHER" id="PTHR23308">
    <property type="entry name" value="NUCLEAR INHIBITOR OF PROTEIN PHOSPHATASE-1"/>
    <property type="match status" value="1"/>
</dbReference>
<comment type="caution">
    <text evidence="3">The sequence shown here is derived from an EMBL/GenBank/DDBJ whole genome shotgun (WGS) entry which is preliminary data.</text>
</comment>
<dbReference type="InterPro" id="IPR050923">
    <property type="entry name" value="Cell_Proc_Reg/RNA_Proc"/>
</dbReference>
<dbReference type="Gene3D" id="2.60.200.20">
    <property type="match status" value="2"/>
</dbReference>
<dbReference type="AlphaFoldDB" id="A0A150SAY2"/>
<gene>
    <name evidence="3" type="ORF">BE18_40635</name>
</gene>
<dbReference type="SMART" id="SM00240">
    <property type="entry name" value="FHA"/>
    <property type="match status" value="2"/>
</dbReference>
<dbReference type="Proteomes" id="UP000075515">
    <property type="component" value="Unassembled WGS sequence"/>
</dbReference>
<name>A0A150SAY2_SORCE</name>
<evidence type="ECO:0000259" key="2">
    <source>
        <dbReference type="PROSITE" id="PS50006"/>
    </source>
</evidence>
<protein>
    <submittedName>
        <fullName evidence="3">Phosphopeptide-binding protein</fullName>
    </submittedName>
</protein>
<dbReference type="InterPro" id="IPR008984">
    <property type="entry name" value="SMAD_FHA_dom_sf"/>
</dbReference>
<dbReference type="SUPFAM" id="SSF49879">
    <property type="entry name" value="SMAD/FHA domain"/>
    <property type="match status" value="2"/>
</dbReference>
<sequence>MVITCPKCSKENQDHYKFCLGCGAELPRDVAPKKFAAGTPPHGVPAASRSNQPYGDEPTAIGTGAQKGPAVAPPPPALIDPAAFATPVRGEDTGTSRKAAAAAAQPASPAASAGAGTVVCPQCQEPNPPSNKFCALCGFKLVKPAGASVQPPAPVVSTSGAANVVLTALRADGTEAGSYTLPANPTTVGRDAGAIFGGDSYLSPRHATFSIKGGRLFVKDESSLNGVYRRLRRDSPVQLENGDVFRIGQEIVRVESLTPAPATPDGVERLGSPSKGYVARLALIIGRDATGNAFPVPDTGLHLGRERGDILFPEDGYVSGLHCQISLQGGRLFLTDLGSSNGTFLRVLGETEIAGGDILLMGQQLFRVGV</sequence>
<reference evidence="3 4" key="1">
    <citation type="submission" date="2014-02" db="EMBL/GenBank/DDBJ databases">
        <title>The small core and large imbalanced accessory genome model reveals a collaborative survival strategy of Sorangium cellulosum strains in nature.</title>
        <authorList>
            <person name="Han K."/>
            <person name="Peng R."/>
            <person name="Blom J."/>
            <person name="Li Y.-Z."/>
        </authorList>
    </citation>
    <scope>NUCLEOTIDE SEQUENCE [LARGE SCALE GENOMIC DNA]</scope>
    <source>
        <strain evidence="3 4">So0149</strain>
    </source>
</reference>
<dbReference type="InterPro" id="IPR026870">
    <property type="entry name" value="Zinc_ribbon_dom"/>
</dbReference>
<feature type="domain" description="FHA" evidence="2">
    <location>
        <begin position="283"/>
        <end position="345"/>
    </location>
</feature>
<dbReference type="Pfam" id="PF00498">
    <property type="entry name" value="FHA"/>
    <property type="match status" value="2"/>
</dbReference>
<dbReference type="Pfam" id="PF13240">
    <property type="entry name" value="Zn_Ribbon_1"/>
    <property type="match status" value="1"/>
</dbReference>
<evidence type="ECO:0000313" key="3">
    <source>
        <dbReference type="EMBL" id="KYF89572.1"/>
    </source>
</evidence>
<accession>A0A150SAY2</accession>
<dbReference type="CDD" id="cd00060">
    <property type="entry name" value="FHA"/>
    <property type="match status" value="2"/>
</dbReference>
<evidence type="ECO:0000313" key="4">
    <source>
        <dbReference type="Proteomes" id="UP000075515"/>
    </source>
</evidence>
<organism evidence="3 4">
    <name type="scientific">Sorangium cellulosum</name>
    <name type="common">Polyangium cellulosum</name>
    <dbReference type="NCBI Taxonomy" id="56"/>
    <lineage>
        <taxon>Bacteria</taxon>
        <taxon>Pseudomonadati</taxon>
        <taxon>Myxococcota</taxon>
        <taxon>Polyangia</taxon>
        <taxon>Polyangiales</taxon>
        <taxon>Polyangiaceae</taxon>
        <taxon>Sorangium</taxon>
    </lineage>
</organism>
<feature type="region of interest" description="Disordered" evidence="1">
    <location>
        <begin position="33"/>
        <end position="82"/>
    </location>
</feature>
<dbReference type="EMBL" id="JEMC01002224">
    <property type="protein sequence ID" value="KYF89572.1"/>
    <property type="molecule type" value="Genomic_DNA"/>
</dbReference>